<reference evidence="1 2" key="1">
    <citation type="submission" date="2023-10" db="EMBL/GenBank/DDBJ databases">
        <title>Glaciecola aquimarina strain GGW-M5 nov., isolated from a coastal seawater.</title>
        <authorList>
            <person name="Bayburt H."/>
            <person name="Kim J.M."/>
            <person name="Choi B.J."/>
            <person name="Jeon C.O."/>
        </authorList>
    </citation>
    <scope>NUCLEOTIDE SEQUENCE [LARGE SCALE GENOMIC DNA]</scope>
    <source>
        <strain evidence="1 2">KCTC 32108</strain>
    </source>
</reference>
<accession>A0ABU3SZD4</accession>
<keyword evidence="2" id="KW-1185">Reference proteome</keyword>
<name>A0ABU3SZD4_9ALTE</name>
<comment type="caution">
    <text evidence="1">The sequence shown here is derived from an EMBL/GenBank/DDBJ whole genome shotgun (WGS) entry which is preliminary data.</text>
</comment>
<protein>
    <submittedName>
        <fullName evidence="1">Uncharacterized protein</fullName>
    </submittedName>
</protein>
<dbReference type="EMBL" id="JAWDIO010000002">
    <property type="protein sequence ID" value="MDU0355376.1"/>
    <property type="molecule type" value="Genomic_DNA"/>
</dbReference>
<sequence>MFVPGLTAAKEQNVLHPYVEVGIGKKDIYAFAKYYGLTQLHALPAQPCLASRVETGIKINSADMQFIDSVESKVRLVLPTFKNIRCRVSHQGIVVELDTMPENEVFVSLSESLTHYCADQGRVFSGMKVYKKGSAFLNGLTHG</sequence>
<evidence type="ECO:0000313" key="2">
    <source>
        <dbReference type="Proteomes" id="UP001247805"/>
    </source>
</evidence>
<dbReference type="Proteomes" id="UP001247805">
    <property type="component" value="Unassembled WGS sequence"/>
</dbReference>
<evidence type="ECO:0000313" key="1">
    <source>
        <dbReference type="EMBL" id="MDU0355376.1"/>
    </source>
</evidence>
<gene>
    <name evidence="1" type="ORF">RS130_17000</name>
</gene>
<organism evidence="1 2">
    <name type="scientific">Paraglaciecola aquimarina</name>
    <dbReference type="NCBI Taxonomy" id="1235557"/>
    <lineage>
        <taxon>Bacteria</taxon>
        <taxon>Pseudomonadati</taxon>
        <taxon>Pseudomonadota</taxon>
        <taxon>Gammaproteobacteria</taxon>
        <taxon>Alteromonadales</taxon>
        <taxon>Alteromonadaceae</taxon>
        <taxon>Paraglaciecola</taxon>
    </lineage>
</organism>
<proteinExistence type="predicted"/>
<dbReference type="RefSeq" id="WP_316026917.1">
    <property type="nucleotide sequence ID" value="NZ_JAWDIO010000002.1"/>
</dbReference>